<dbReference type="InterPro" id="IPR010982">
    <property type="entry name" value="Lambda_DNA-bd_dom_sf"/>
</dbReference>
<dbReference type="InterPro" id="IPR001387">
    <property type="entry name" value="Cro/C1-type_HTH"/>
</dbReference>
<dbReference type="AlphaFoldDB" id="A0A098LN75"/>
<organism evidence="2 3">
    <name type="scientific">Sporocytophaga myxococcoides</name>
    <dbReference type="NCBI Taxonomy" id="153721"/>
    <lineage>
        <taxon>Bacteria</taxon>
        <taxon>Pseudomonadati</taxon>
        <taxon>Bacteroidota</taxon>
        <taxon>Cytophagia</taxon>
        <taxon>Cytophagales</taxon>
        <taxon>Cytophagaceae</taxon>
        <taxon>Sporocytophaga</taxon>
    </lineage>
</organism>
<dbReference type="GO" id="GO:0003677">
    <property type="term" value="F:DNA binding"/>
    <property type="evidence" value="ECO:0007669"/>
    <property type="project" value="UniProtKB-KW"/>
</dbReference>
<name>A0A098LN75_9BACT</name>
<keyword evidence="3" id="KW-1185">Reference proteome</keyword>
<evidence type="ECO:0000259" key="1">
    <source>
        <dbReference type="PROSITE" id="PS50943"/>
    </source>
</evidence>
<gene>
    <name evidence="2" type="ORF">MYP_5003</name>
</gene>
<dbReference type="Gene3D" id="1.10.260.40">
    <property type="entry name" value="lambda repressor-like DNA-binding domains"/>
    <property type="match status" value="1"/>
</dbReference>
<protein>
    <submittedName>
        <fullName evidence="2">DNA-binding protein</fullName>
    </submittedName>
</protein>
<feature type="domain" description="HTH cro/C1-type" evidence="1">
    <location>
        <begin position="15"/>
        <end position="69"/>
    </location>
</feature>
<dbReference type="CDD" id="cd00093">
    <property type="entry name" value="HTH_XRE"/>
    <property type="match status" value="1"/>
</dbReference>
<dbReference type="Proteomes" id="UP000030185">
    <property type="component" value="Unassembled WGS sequence"/>
</dbReference>
<dbReference type="RefSeq" id="WP_197060185.1">
    <property type="nucleotide sequence ID" value="NZ_BBLT01000017.1"/>
</dbReference>
<evidence type="ECO:0000313" key="3">
    <source>
        <dbReference type="Proteomes" id="UP000030185"/>
    </source>
</evidence>
<proteinExistence type="predicted"/>
<dbReference type="SUPFAM" id="SSF47413">
    <property type="entry name" value="lambda repressor-like DNA-binding domains"/>
    <property type="match status" value="1"/>
</dbReference>
<comment type="caution">
    <text evidence="2">The sequence shown here is derived from an EMBL/GenBank/DDBJ whole genome shotgun (WGS) entry which is preliminary data.</text>
</comment>
<dbReference type="EMBL" id="BBLT01000017">
    <property type="protein sequence ID" value="GAL87772.1"/>
    <property type="molecule type" value="Genomic_DNA"/>
</dbReference>
<keyword evidence="2" id="KW-0238">DNA-binding</keyword>
<dbReference type="STRING" id="153721.MYP_5003"/>
<accession>A0A098LN75</accession>
<dbReference type="PROSITE" id="PS50943">
    <property type="entry name" value="HTH_CROC1"/>
    <property type="match status" value="1"/>
</dbReference>
<evidence type="ECO:0000313" key="2">
    <source>
        <dbReference type="EMBL" id="GAL87772.1"/>
    </source>
</evidence>
<dbReference type="Pfam" id="PF13443">
    <property type="entry name" value="HTH_26"/>
    <property type="match status" value="1"/>
</dbReference>
<sequence>MLTDEEFLKKLGERINQLRQEQEMSFQDLAHKTGIDKGNLVKLTSTGSNITLTTLLKISRGLNTPIAFFFDFEYGLKK</sequence>
<dbReference type="SMART" id="SM00530">
    <property type="entry name" value="HTH_XRE"/>
    <property type="match status" value="1"/>
</dbReference>
<reference evidence="2 3" key="1">
    <citation type="submission" date="2014-09" db="EMBL/GenBank/DDBJ databases">
        <title>Sporocytophaga myxococcoides PG-01 genome sequencing.</title>
        <authorList>
            <person name="Liu L."/>
            <person name="Gao P.J."/>
            <person name="Chen G.J."/>
            <person name="Wang L.S."/>
        </authorList>
    </citation>
    <scope>NUCLEOTIDE SEQUENCE [LARGE SCALE GENOMIC DNA]</scope>
    <source>
        <strain evidence="2 3">PG-01</strain>
    </source>
</reference>